<proteinExistence type="predicted"/>
<feature type="transmembrane region" description="Helical" evidence="7">
    <location>
        <begin position="36"/>
        <end position="56"/>
    </location>
</feature>
<reference evidence="9" key="1">
    <citation type="submission" date="2015-10" db="EMBL/GenBank/DDBJ databases">
        <authorList>
            <person name="Gilbert D.G."/>
        </authorList>
    </citation>
    <scope>NUCLEOTIDE SEQUENCE</scope>
</reference>
<evidence type="ECO:0000313" key="9">
    <source>
        <dbReference type="EMBL" id="CUS56151.1"/>
    </source>
</evidence>
<accession>A0A160TYP5</accession>
<evidence type="ECO:0000256" key="5">
    <source>
        <dbReference type="ARBA" id="ARBA00022777"/>
    </source>
</evidence>
<feature type="transmembrane region" description="Helical" evidence="7">
    <location>
        <begin position="68"/>
        <end position="98"/>
    </location>
</feature>
<dbReference type="InterPro" id="IPR036890">
    <property type="entry name" value="HATPase_C_sf"/>
</dbReference>
<dbReference type="InterPro" id="IPR003594">
    <property type="entry name" value="HATPase_dom"/>
</dbReference>
<dbReference type="InterPro" id="IPR036097">
    <property type="entry name" value="HisK_dim/P_sf"/>
</dbReference>
<sequence length="536" mass="56855">MPELMRKRLQFIHLVWLVLTVALGISELIGGLADNALLAGLGLAALPGVVGAALLHSKIRAEDLIGPFLVIGWTLLAMLGIASTGAALSPLTILFAIAPLTAMNLGKPGMAAEAAIFGAFAFLATAVMVRLGLLPPTNPESAYQVPAMLLAFAGLVMIGLLAWTFLKAREEEAAMPAETTTEMVTIRQDVGLPEESGLLLLDVSEFGRIRTLSGDLLGLDNVRAGGLLANLLQDEKEVSLLKPANGRTHGEVTLSNGREVAFVAEAHEAGAVLVLRDLTEARAMTLDTRARLEEAEARLKGRTAFFASLGHELKTPLNAILGYADMMRAGIRGPMPEPYKDYPEIIHESGQDLLLLVDDILDLAKAEADRQRLEPEPVDLTASAQSILRQLDNQAERAGVKLKLKATSEVWAEADARAVRQIWQNLVSNAIKYSSSGGTVTLDARDEGNATVLSVTDKGAGMSSEDVRRVLEPFSQGSNSKGRQGTGLGLAVVNSFAQLHGGQVVIDSAPGKGTKVEVSLPRANPADIQPMEDAAQ</sequence>
<keyword evidence="4" id="KW-0808">Transferase</keyword>
<dbReference type="InterPro" id="IPR003661">
    <property type="entry name" value="HisK_dim/P_dom"/>
</dbReference>
<evidence type="ECO:0000259" key="8">
    <source>
        <dbReference type="PROSITE" id="PS50109"/>
    </source>
</evidence>
<dbReference type="PANTHER" id="PTHR43711:SF1">
    <property type="entry name" value="HISTIDINE KINASE 1"/>
    <property type="match status" value="1"/>
</dbReference>
<feature type="transmembrane region" description="Helical" evidence="7">
    <location>
        <begin position="145"/>
        <end position="166"/>
    </location>
</feature>
<dbReference type="Gene3D" id="3.30.565.10">
    <property type="entry name" value="Histidine kinase-like ATPase, C-terminal domain"/>
    <property type="match status" value="1"/>
</dbReference>
<comment type="catalytic activity">
    <reaction evidence="1">
        <text>ATP + protein L-histidine = ADP + protein N-phospho-L-histidine.</text>
        <dbReference type="EC" id="2.7.13.3"/>
    </reaction>
</comment>
<evidence type="ECO:0000256" key="7">
    <source>
        <dbReference type="SAM" id="Phobius"/>
    </source>
</evidence>
<keyword evidence="6" id="KW-0902">Two-component regulatory system</keyword>
<evidence type="ECO:0000256" key="4">
    <source>
        <dbReference type="ARBA" id="ARBA00022679"/>
    </source>
</evidence>
<feature type="domain" description="Histidine kinase" evidence="8">
    <location>
        <begin position="308"/>
        <end position="524"/>
    </location>
</feature>
<dbReference type="PANTHER" id="PTHR43711">
    <property type="entry name" value="TWO-COMPONENT HISTIDINE KINASE"/>
    <property type="match status" value="1"/>
</dbReference>
<keyword evidence="7" id="KW-0812">Transmembrane</keyword>
<protein>
    <recommendedName>
        <fullName evidence="2">histidine kinase</fullName>
        <ecNumber evidence="2">2.7.13.3</ecNumber>
    </recommendedName>
</protein>
<dbReference type="Pfam" id="PF00512">
    <property type="entry name" value="HisKA"/>
    <property type="match status" value="1"/>
</dbReference>
<dbReference type="CDD" id="cd00082">
    <property type="entry name" value="HisKA"/>
    <property type="match status" value="1"/>
</dbReference>
<gene>
    <name evidence="9" type="ORF">MGWOODY_Hyp2609</name>
</gene>
<dbReference type="SMART" id="SM00388">
    <property type="entry name" value="HisKA"/>
    <property type="match status" value="1"/>
</dbReference>
<feature type="transmembrane region" description="Helical" evidence="7">
    <location>
        <begin position="110"/>
        <end position="133"/>
    </location>
</feature>
<dbReference type="InterPro" id="IPR005467">
    <property type="entry name" value="His_kinase_dom"/>
</dbReference>
<dbReference type="EC" id="2.7.13.3" evidence="2"/>
<dbReference type="PRINTS" id="PR00344">
    <property type="entry name" value="BCTRLSENSOR"/>
</dbReference>
<dbReference type="PROSITE" id="PS50109">
    <property type="entry name" value="HIS_KIN"/>
    <property type="match status" value="1"/>
</dbReference>
<keyword evidence="7" id="KW-0472">Membrane</keyword>
<dbReference type="InterPro" id="IPR004358">
    <property type="entry name" value="Sig_transdc_His_kin-like_C"/>
</dbReference>
<keyword evidence="3" id="KW-0597">Phosphoprotein</keyword>
<dbReference type="FunFam" id="3.30.565.10:FF:000006">
    <property type="entry name" value="Sensor histidine kinase WalK"/>
    <property type="match status" value="1"/>
</dbReference>
<dbReference type="CDD" id="cd00075">
    <property type="entry name" value="HATPase"/>
    <property type="match status" value="1"/>
</dbReference>
<dbReference type="InterPro" id="IPR050736">
    <property type="entry name" value="Sensor_HK_Regulatory"/>
</dbReference>
<organism evidence="9">
    <name type="scientific">hydrothermal vent metagenome</name>
    <dbReference type="NCBI Taxonomy" id="652676"/>
    <lineage>
        <taxon>unclassified sequences</taxon>
        <taxon>metagenomes</taxon>
        <taxon>ecological metagenomes</taxon>
    </lineage>
</organism>
<dbReference type="Gene3D" id="1.10.287.130">
    <property type="match status" value="1"/>
</dbReference>
<evidence type="ECO:0000256" key="1">
    <source>
        <dbReference type="ARBA" id="ARBA00000085"/>
    </source>
</evidence>
<dbReference type="EMBL" id="CZQD01000018">
    <property type="protein sequence ID" value="CUS56151.1"/>
    <property type="molecule type" value="Genomic_DNA"/>
</dbReference>
<dbReference type="GO" id="GO:0000155">
    <property type="term" value="F:phosphorelay sensor kinase activity"/>
    <property type="evidence" value="ECO:0007669"/>
    <property type="project" value="InterPro"/>
</dbReference>
<dbReference type="SMART" id="SM00387">
    <property type="entry name" value="HATPase_c"/>
    <property type="match status" value="1"/>
</dbReference>
<evidence type="ECO:0000256" key="6">
    <source>
        <dbReference type="ARBA" id="ARBA00023012"/>
    </source>
</evidence>
<dbReference type="Pfam" id="PF02518">
    <property type="entry name" value="HATPase_c"/>
    <property type="match status" value="1"/>
</dbReference>
<keyword evidence="5 9" id="KW-0418">Kinase</keyword>
<dbReference type="SUPFAM" id="SSF55874">
    <property type="entry name" value="ATPase domain of HSP90 chaperone/DNA topoisomerase II/histidine kinase"/>
    <property type="match status" value="1"/>
</dbReference>
<dbReference type="SUPFAM" id="SSF47384">
    <property type="entry name" value="Homodimeric domain of signal transducing histidine kinase"/>
    <property type="match status" value="1"/>
</dbReference>
<dbReference type="AlphaFoldDB" id="A0A160TYP5"/>
<feature type="transmembrane region" description="Helical" evidence="7">
    <location>
        <begin position="12"/>
        <end position="30"/>
    </location>
</feature>
<keyword evidence="7" id="KW-1133">Transmembrane helix</keyword>
<evidence type="ECO:0000256" key="2">
    <source>
        <dbReference type="ARBA" id="ARBA00012438"/>
    </source>
</evidence>
<evidence type="ECO:0000256" key="3">
    <source>
        <dbReference type="ARBA" id="ARBA00022553"/>
    </source>
</evidence>
<name>A0A160TYP5_9ZZZZ</name>